<dbReference type="EC" id="5.6.2.3" evidence="9"/>
<evidence type="ECO:0000256" key="5">
    <source>
        <dbReference type="ARBA" id="ARBA00022840"/>
    </source>
</evidence>
<dbReference type="SUPFAM" id="SSF52540">
    <property type="entry name" value="P-loop containing nucleoside triphosphate hydrolases"/>
    <property type="match status" value="1"/>
</dbReference>
<organism evidence="14 15">
    <name type="scientific">Phytophthora fragariaefolia</name>
    <dbReference type="NCBI Taxonomy" id="1490495"/>
    <lineage>
        <taxon>Eukaryota</taxon>
        <taxon>Sar</taxon>
        <taxon>Stramenopiles</taxon>
        <taxon>Oomycota</taxon>
        <taxon>Peronosporomycetes</taxon>
        <taxon>Peronosporales</taxon>
        <taxon>Peronosporaceae</taxon>
        <taxon>Phytophthora</taxon>
    </lineage>
</organism>
<feature type="domain" description="DNA helicase Pif1-like DEAD-box helicase" evidence="11">
    <location>
        <begin position="860"/>
        <end position="1050"/>
    </location>
</feature>
<name>A0A9W6TNP8_9STRA</name>
<keyword evidence="6" id="KW-0238">DNA-binding</keyword>
<dbReference type="InterPro" id="IPR010285">
    <property type="entry name" value="DNA_helicase_pif1-like_DEAD"/>
</dbReference>
<feature type="region of interest" description="Disordered" evidence="10">
    <location>
        <begin position="27"/>
        <end position="47"/>
    </location>
</feature>
<keyword evidence="5 9" id="KW-0067">ATP-binding</keyword>
<evidence type="ECO:0000256" key="9">
    <source>
        <dbReference type="RuleBase" id="RU363044"/>
    </source>
</evidence>
<comment type="cofactor">
    <cofactor evidence="9">
        <name>Mg(2+)</name>
        <dbReference type="ChEBI" id="CHEBI:18420"/>
    </cofactor>
</comment>
<evidence type="ECO:0000259" key="11">
    <source>
        <dbReference type="Pfam" id="PF05970"/>
    </source>
</evidence>
<comment type="similarity">
    <text evidence="9">Belongs to the helicase family.</text>
</comment>
<keyword evidence="3 9" id="KW-0378">Hydrolase</keyword>
<proteinExistence type="inferred from homology"/>
<evidence type="ECO:0000256" key="6">
    <source>
        <dbReference type="ARBA" id="ARBA00023125"/>
    </source>
</evidence>
<evidence type="ECO:0000313" key="14">
    <source>
        <dbReference type="EMBL" id="GMF17089.1"/>
    </source>
</evidence>
<dbReference type="GO" id="GO:0006281">
    <property type="term" value="P:DNA repair"/>
    <property type="evidence" value="ECO:0007669"/>
    <property type="project" value="UniProtKB-KW"/>
</dbReference>
<dbReference type="EMBL" id="BSXT01000086">
    <property type="protein sequence ID" value="GMF17089.1"/>
    <property type="molecule type" value="Genomic_DNA"/>
</dbReference>
<evidence type="ECO:0000256" key="2">
    <source>
        <dbReference type="ARBA" id="ARBA00022763"/>
    </source>
</evidence>
<dbReference type="Pfam" id="PF21530">
    <property type="entry name" value="Pif1_2B_dom"/>
    <property type="match status" value="1"/>
</dbReference>
<keyword evidence="7 9" id="KW-0234">DNA repair</keyword>
<accession>A0A9W6TNP8</accession>
<evidence type="ECO:0000259" key="13">
    <source>
        <dbReference type="Pfam" id="PF21530"/>
    </source>
</evidence>
<keyword evidence="1 9" id="KW-0547">Nucleotide-binding</keyword>
<dbReference type="GO" id="GO:0043139">
    <property type="term" value="F:5'-3' DNA helicase activity"/>
    <property type="evidence" value="ECO:0007669"/>
    <property type="project" value="UniProtKB-EC"/>
</dbReference>
<evidence type="ECO:0000259" key="12">
    <source>
        <dbReference type="Pfam" id="PF20209"/>
    </source>
</evidence>
<feature type="compositionally biased region" description="Basic and acidic residues" evidence="10">
    <location>
        <begin position="1335"/>
        <end position="1346"/>
    </location>
</feature>
<evidence type="ECO:0000256" key="3">
    <source>
        <dbReference type="ARBA" id="ARBA00022801"/>
    </source>
</evidence>
<protein>
    <recommendedName>
        <fullName evidence="9">ATP-dependent DNA helicase</fullName>
        <ecNumber evidence="9">5.6.2.3</ecNumber>
    </recommendedName>
</protein>
<evidence type="ECO:0000256" key="7">
    <source>
        <dbReference type="ARBA" id="ARBA00023204"/>
    </source>
</evidence>
<dbReference type="PANTHER" id="PTHR47642:SF5">
    <property type="entry name" value="ATP-DEPENDENT DNA HELICASE"/>
    <property type="match status" value="1"/>
</dbReference>
<reference evidence="14" key="1">
    <citation type="submission" date="2023-04" db="EMBL/GenBank/DDBJ databases">
        <title>Phytophthora fragariaefolia NBRC 109709.</title>
        <authorList>
            <person name="Ichikawa N."/>
            <person name="Sato H."/>
            <person name="Tonouchi N."/>
        </authorList>
    </citation>
    <scope>NUCLEOTIDE SEQUENCE</scope>
    <source>
        <strain evidence="14">NBRC 109709</strain>
    </source>
</reference>
<dbReference type="Pfam" id="PF20209">
    <property type="entry name" value="DUF6570"/>
    <property type="match status" value="1"/>
</dbReference>
<comment type="catalytic activity">
    <reaction evidence="9">
        <text>ATP + H2O = ADP + phosphate + H(+)</text>
        <dbReference type="Rhea" id="RHEA:13065"/>
        <dbReference type="ChEBI" id="CHEBI:15377"/>
        <dbReference type="ChEBI" id="CHEBI:15378"/>
        <dbReference type="ChEBI" id="CHEBI:30616"/>
        <dbReference type="ChEBI" id="CHEBI:43474"/>
        <dbReference type="ChEBI" id="CHEBI:456216"/>
        <dbReference type="EC" id="5.6.2.3"/>
    </reaction>
</comment>
<dbReference type="GO" id="GO:0000723">
    <property type="term" value="P:telomere maintenance"/>
    <property type="evidence" value="ECO:0007669"/>
    <property type="project" value="InterPro"/>
</dbReference>
<evidence type="ECO:0000256" key="8">
    <source>
        <dbReference type="ARBA" id="ARBA00023235"/>
    </source>
</evidence>
<dbReference type="Proteomes" id="UP001165121">
    <property type="component" value="Unassembled WGS sequence"/>
</dbReference>
<dbReference type="Pfam" id="PF05970">
    <property type="entry name" value="PIF1"/>
    <property type="match status" value="1"/>
</dbReference>
<feature type="domain" description="DNA helicase Pif1-like 2B" evidence="13">
    <location>
        <begin position="1162"/>
        <end position="1194"/>
    </location>
</feature>
<dbReference type="PANTHER" id="PTHR47642">
    <property type="entry name" value="ATP-DEPENDENT DNA HELICASE"/>
    <property type="match status" value="1"/>
</dbReference>
<evidence type="ECO:0000256" key="4">
    <source>
        <dbReference type="ARBA" id="ARBA00022806"/>
    </source>
</evidence>
<keyword evidence="8" id="KW-0413">Isomerase</keyword>
<feature type="region of interest" description="Disordered" evidence="10">
    <location>
        <begin position="141"/>
        <end position="201"/>
    </location>
</feature>
<dbReference type="GO" id="GO:0016787">
    <property type="term" value="F:hydrolase activity"/>
    <property type="evidence" value="ECO:0007669"/>
    <property type="project" value="UniProtKB-KW"/>
</dbReference>
<keyword evidence="4 9" id="KW-0347">Helicase</keyword>
<evidence type="ECO:0000313" key="15">
    <source>
        <dbReference type="Proteomes" id="UP001165121"/>
    </source>
</evidence>
<dbReference type="GO" id="GO:0006310">
    <property type="term" value="P:DNA recombination"/>
    <property type="evidence" value="ECO:0007669"/>
    <property type="project" value="UniProtKB-KW"/>
</dbReference>
<feature type="compositionally biased region" description="Polar residues" evidence="10">
    <location>
        <begin position="147"/>
        <end position="156"/>
    </location>
</feature>
<dbReference type="InterPro" id="IPR051055">
    <property type="entry name" value="PIF1_helicase"/>
</dbReference>
<evidence type="ECO:0000256" key="1">
    <source>
        <dbReference type="ARBA" id="ARBA00022741"/>
    </source>
</evidence>
<keyword evidence="15" id="KW-1185">Reference proteome</keyword>
<gene>
    <name evidence="14" type="ORF">Pfra01_000106600</name>
</gene>
<dbReference type="GO" id="GO:0005524">
    <property type="term" value="F:ATP binding"/>
    <property type="evidence" value="ECO:0007669"/>
    <property type="project" value="UniProtKB-KW"/>
</dbReference>
<feature type="region of interest" description="Disordered" evidence="10">
    <location>
        <begin position="1309"/>
        <end position="1346"/>
    </location>
</feature>
<sequence length="1346" mass="152928">MVKPAKSIRAAKAAKRILQRITTQLEPQPRKRRRRRSAPDAAEAGDTEFTRGNSINYWNNAFDVVLDLPRPLSKCVIVYLKTLKAKSTNIFRVHPDLIRRALCWLIDHNPLYKRVRISKKNLAVLRQFDVETNIPTIIPTEEESEALRSTENQVNAEATAPVEDEGQGSIQEQRRSNSPTATDASLSDQSEPMNITCGTTDNKIRDTYDSVFDSTSSSILQQGKDLCVSANAESNDDPVDPLNDLIETLELERSEQSNQSELEKIIQAANLESTEYPVQELQRQTDPIDEYSTKLLMQNCFPTLFLNREGGFNPLSISEGKNEVRVHEPMLAEYRAHLMKWHDRRFVIHRNFKFVCMNLIQRRQSDGLVRRVSDVGSINGADGDAGEPSTMKSPNKDLASAMKIVESLKPYFRVVRGSGLYWANVRDDLMNVSKAADGTPSLTMKLKRDVPTINNYSPALLSTWRANMDIQLIGNAYGAAEYAGAYVSKAEPDTARFRKVIANAVKRCDPNLPYHAILKRVANAALSIREVSAQEAYFTLLRELPMHGKSRTVTRVKVLRHNLRCYRVDTSRVQDLVEFADNVLQTTNRLEPEERAYMSRPYNDLFDVMSFATFVEQYEAVEKLNVLERTGECWKRTDGKGYIKRRAKPHVIKMSPWLKPDVGNADFCFAELFLHVPWRDISSLPQTDEGCIAEFLEEQEKTLDNELRQESNARITRQHNLELLKQSKTSHCCTHLPPSEYVFVEDRSIIDAIPVASSLETPLQQAITREWVAKHEYSVEDIQRAREFIKKNVKPYMKEKREISKFNDVNDCAFRRMQADSGVTNEIMSDSQWIPFALAMWQTRTRFKSKIEGMPCDPLYMIVNGEGGSGKSWLINRIVNDTRNVFYDCEVERNSDHVLLLAHQGTAAFNIKGQTLCSALGFSSFSKSAFSVPHVSLTTQKIGATKPKSLQQRYKEIHLEIIDEFSVISCGMMYWIDHRMREIWPQYRHLRFGGRDIIFTWDAAQLDPVVPYSLSTPVQKIQNDVQRRGRELWEEIENVCMLTSQNRSKNDPEWFNALRRLRKRAPTPADIELFNTICNTNEELPSSFSKAKHIAHKHVDVDTANQESLLAAGGPIIHIHAQHHVQQKRLHRQRAIPEGTVQTLMSEAKQPNSDRDRVVATKVQLSVGAPVTLTFNMEQSAGLCNGTNAIVYDLIFSSDSELPIVLVQITNPYLGPSFLSDVPNIVPIAPKEVSWGKKNSDFRVVRRGIPLRLAKRHIARAAIDPLPFVVSLLRDEPLEFLIETPVQIPGLHHAALGILHEVFVNRSHLTSQSSQSDKTPEPSCPRPHCSLQHPVHPELHDPPVCK</sequence>
<dbReference type="InterPro" id="IPR027417">
    <property type="entry name" value="P-loop_NTPase"/>
</dbReference>
<keyword evidence="9" id="KW-0233">DNA recombination</keyword>
<keyword evidence="2 9" id="KW-0227">DNA damage</keyword>
<comment type="caution">
    <text evidence="14">The sequence shown here is derived from an EMBL/GenBank/DDBJ whole genome shotgun (WGS) entry which is preliminary data.</text>
</comment>
<feature type="domain" description="DUF6570" evidence="12">
    <location>
        <begin position="48"/>
        <end position="123"/>
    </location>
</feature>
<feature type="compositionally biased region" description="Polar residues" evidence="10">
    <location>
        <begin position="168"/>
        <end position="201"/>
    </location>
</feature>
<evidence type="ECO:0000256" key="10">
    <source>
        <dbReference type="SAM" id="MobiDB-lite"/>
    </source>
</evidence>
<dbReference type="InterPro" id="IPR046700">
    <property type="entry name" value="DUF6570"/>
</dbReference>
<dbReference type="Gene3D" id="3.40.50.300">
    <property type="entry name" value="P-loop containing nucleotide triphosphate hydrolases"/>
    <property type="match status" value="1"/>
</dbReference>
<dbReference type="OrthoDB" id="2325450at2759"/>
<dbReference type="InterPro" id="IPR049163">
    <property type="entry name" value="Pif1-like_2B_dom"/>
</dbReference>